<dbReference type="Proteomes" id="UP000185934">
    <property type="component" value="Chromosome"/>
</dbReference>
<dbReference type="NCBIfam" id="TIGR00128">
    <property type="entry name" value="fabD"/>
    <property type="match status" value="1"/>
</dbReference>
<dbReference type="EC" id="2.3.1.39" evidence="4"/>
<dbReference type="InterPro" id="IPR016036">
    <property type="entry name" value="Malonyl_transacylase_ACP-bd"/>
</dbReference>
<evidence type="ECO:0000256" key="1">
    <source>
        <dbReference type="ARBA" id="ARBA00022679"/>
    </source>
</evidence>
<dbReference type="Pfam" id="PF00698">
    <property type="entry name" value="Acyl_transf_1"/>
    <property type="match status" value="1"/>
</dbReference>
<evidence type="ECO:0000256" key="5">
    <source>
        <dbReference type="PIRSR" id="PIRSR000446-1"/>
    </source>
</evidence>
<accession>A0A1P8F888</accession>
<keyword evidence="8" id="KW-1185">Reference proteome</keyword>
<dbReference type="InterPro" id="IPR016035">
    <property type="entry name" value="Acyl_Trfase/lysoPLipase"/>
</dbReference>
<keyword evidence="2 4" id="KW-0012">Acyltransferase</keyword>
<comment type="similarity">
    <text evidence="4">Belongs to the fabD family.</text>
</comment>
<evidence type="ECO:0000313" key="7">
    <source>
        <dbReference type="EMBL" id="APV44665.1"/>
    </source>
</evidence>
<comment type="catalytic activity">
    <reaction evidence="3 4">
        <text>holo-[ACP] + malonyl-CoA = malonyl-[ACP] + CoA</text>
        <dbReference type="Rhea" id="RHEA:41792"/>
        <dbReference type="Rhea" id="RHEA-COMP:9623"/>
        <dbReference type="Rhea" id="RHEA-COMP:9685"/>
        <dbReference type="ChEBI" id="CHEBI:57287"/>
        <dbReference type="ChEBI" id="CHEBI:57384"/>
        <dbReference type="ChEBI" id="CHEBI:64479"/>
        <dbReference type="ChEBI" id="CHEBI:78449"/>
        <dbReference type="EC" id="2.3.1.39"/>
    </reaction>
</comment>
<dbReference type="GO" id="GO:0005829">
    <property type="term" value="C:cytosol"/>
    <property type="evidence" value="ECO:0007669"/>
    <property type="project" value="TreeGrafter"/>
</dbReference>
<name>A0A1P8F888_9CHLR</name>
<dbReference type="InterPro" id="IPR001227">
    <property type="entry name" value="Ac_transferase_dom_sf"/>
</dbReference>
<evidence type="ECO:0000313" key="8">
    <source>
        <dbReference type="Proteomes" id="UP000185934"/>
    </source>
</evidence>
<evidence type="ECO:0000256" key="3">
    <source>
        <dbReference type="ARBA" id="ARBA00048462"/>
    </source>
</evidence>
<dbReference type="InterPro" id="IPR024925">
    <property type="entry name" value="Malonyl_CoA-ACP_transAc"/>
</dbReference>
<dbReference type="PANTHER" id="PTHR42681">
    <property type="entry name" value="MALONYL-COA-ACYL CARRIER PROTEIN TRANSACYLASE, MITOCHONDRIAL"/>
    <property type="match status" value="1"/>
</dbReference>
<evidence type="ECO:0000259" key="6">
    <source>
        <dbReference type="SMART" id="SM00827"/>
    </source>
</evidence>
<keyword evidence="1 4" id="KW-0808">Transferase</keyword>
<feature type="active site" evidence="5">
    <location>
        <position position="199"/>
    </location>
</feature>
<dbReference type="STRING" id="1839801.Dform_01341"/>
<dbReference type="InterPro" id="IPR004410">
    <property type="entry name" value="Malonyl_CoA-ACP_transAc_FabD"/>
</dbReference>
<dbReference type="SUPFAM" id="SSF55048">
    <property type="entry name" value="Probable ACP-binding domain of malonyl-CoA ACP transacylase"/>
    <property type="match status" value="1"/>
</dbReference>
<proteinExistence type="inferred from homology"/>
<evidence type="ECO:0000256" key="4">
    <source>
        <dbReference type="PIRNR" id="PIRNR000446"/>
    </source>
</evidence>
<feature type="domain" description="Malonyl-CoA:ACP transacylase (MAT)" evidence="6">
    <location>
        <begin position="9"/>
        <end position="303"/>
    </location>
</feature>
<dbReference type="PIRSF" id="PIRSF000446">
    <property type="entry name" value="Mct"/>
    <property type="match status" value="1"/>
</dbReference>
<dbReference type="InterPro" id="IPR014043">
    <property type="entry name" value="Acyl_transferase_dom"/>
</dbReference>
<gene>
    <name evidence="7" type="primary">fabD</name>
    <name evidence="7" type="ORF">Dform_01341</name>
</gene>
<dbReference type="OrthoDB" id="9805460at2"/>
<evidence type="ECO:0000256" key="2">
    <source>
        <dbReference type="ARBA" id="ARBA00023315"/>
    </source>
</evidence>
<dbReference type="SUPFAM" id="SSF52151">
    <property type="entry name" value="FabD/lysophospholipase-like"/>
    <property type="match status" value="1"/>
</dbReference>
<dbReference type="RefSeq" id="WP_076004326.1">
    <property type="nucleotide sequence ID" value="NZ_CP018258.1"/>
</dbReference>
<dbReference type="Gene3D" id="3.40.366.10">
    <property type="entry name" value="Malonyl-Coenzyme A Acyl Carrier Protein, domain 2"/>
    <property type="match status" value="1"/>
</dbReference>
<dbReference type="KEGG" id="dfo:Dform_01341"/>
<dbReference type="PANTHER" id="PTHR42681:SF1">
    <property type="entry name" value="MALONYL-COA-ACYL CARRIER PROTEIN TRANSACYLASE, MITOCHONDRIAL"/>
    <property type="match status" value="1"/>
</dbReference>
<dbReference type="GO" id="GO:0006633">
    <property type="term" value="P:fatty acid biosynthetic process"/>
    <property type="evidence" value="ECO:0007669"/>
    <property type="project" value="TreeGrafter"/>
</dbReference>
<dbReference type="AlphaFoldDB" id="A0A1P8F888"/>
<dbReference type="GO" id="GO:0004314">
    <property type="term" value="F:[acyl-carrier-protein] S-malonyltransferase activity"/>
    <property type="evidence" value="ECO:0007669"/>
    <property type="project" value="UniProtKB-EC"/>
</dbReference>
<organism evidence="7 8">
    <name type="scientific">Dehalogenimonas formicexedens</name>
    <dbReference type="NCBI Taxonomy" id="1839801"/>
    <lineage>
        <taxon>Bacteria</taxon>
        <taxon>Bacillati</taxon>
        <taxon>Chloroflexota</taxon>
        <taxon>Dehalococcoidia</taxon>
        <taxon>Dehalococcoidales</taxon>
        <taxon>Dehalococcoidaceae</taxon>
        <taxon>Dehalogenimonas</taxon>
    </lineage>
</organism>
<dbReference type="EMBL" id="CP018258">
    <property type="protein sequence ID" value="APV44665.1"/>
    <property type="molecule type" value="Genomic_DNA"/>
</dbReference>
<reference evidence="8" key="1">
    <citation type="submission" date="2016-11" db="EMBL/GenBank/DDBJ databases">
        <title>Dehalogenimonas formicexedens sp. nov., a chlorinated alkane respiring bacterium isolated from contaminated groundwater.</title>
        <authorList>
            <person name="Key T.A."/>
            <person name="Bowman K.S."/>
            <person name="Lee I."/>
            <person name="Chun J."/>
            <person name="Albuquerque L."/>
            <person name="da Costa M.S."/>
            <person name="Rainey F.A."/>
            <person name="Moe W.M."/>
        </authorList>
    </citation>
    <scope>NUCLEOTIDE SEQUENCE [LARGE SCALE GENOMIC DNA]</scope>
    <source>
        <strain evidence="8">NSZ-14</strain>
    </source>
</reference>
<feature type="active site" evidence="5">
    <location>
        <position position="95"/>
    </location>
</feature>
<dbReference type="InterPro" id="IPR050858">
    <property type="entry name" value="Mal-CoA-ACP_Trans/PKS_FabD"/>
</dbReference>
<protein>
    <recommendedName>
        <fullName evidence="4">Malonyl CoA-acyl carrier protein transacylase</fullName>
        <ecNumber evidence="4">2.3.1.39</ecNumber>
    </recommendedName>
</protein>
<dbReference type="Gene3D" id="3.30.70.250">
    <property type="entry name" value="Malonyl-CoA ACP transacylase, ACP-binding"/>
    <property type="match status" value="1"/>
</dbReference>
<dbReference type="SMART" id="SM00827">
    <property type="entry name" value="PKS_AT"/>
    <property type="match status" value="1"/>
</dbReference>
<sequence>MDKPRLAFVFPGQGAQAPGMGQDVYEEYDAAKAVFKAADERLGFAISELCFEGPEDKLKETAIAQPAIVTTSLAYLAALREMEVLPEPEFVAGHSLGEYTALAAAGVLDVADTVQLAALRGRMMHLAAIESPGTMSAVLGIDELSLKQVVAETGVYVANYNCPGQVVISGEKDKMTAAGEALMAKGAKVVPLAVSGAFHTPLMAPAADGLAKVIERLAFKDAAIPIIANTTGEPLTAADDIKAELLKQLTTSVYWQKSVEYMIAAGINTFVEIGPGKVLSGLIRRVNRDVKTINISDTQAIKNLQATTWT</sequence>